<dbReference type="Proteomes" id="UP000826212">
    <property type="component" value="Chromosome"/>
</dbReference>
<evidence type="ECO:0000313" key="2">
    <source>
        <dbReference type="Proteomes" id="UP000826212"/>
    </source>
</evidence>
<proteinExistence type="predicted"/>
<name>A0AC61NET5_9BACT</name>
<sequence>MKFFESIGDYCVLMTKVLKKPQKMSMFWSDLLREMDKLGVGSMRIVMVISLFMGGILTLQVSYNLSNPFMPKYLIGLGNRDTLILEFSSTILGLILAGKVGSNIATEIGSMRVSEQIDSLDIMGVNSANYLILPKLIACVLFNPILYVLSVATGIIGGAIVGPVTGVVSMGDYVEGLVHTFNPFYVTFSFIKTLVFGFIIASIPAYYGYNVRGGALEVGKASTDSVVLSSILILCADLVITQLFFK</sequence>
<evidence type="ECO:0000313" key="1">
    <source>
        <dbReference type="EMBL" id="QZE14107.1"/>
    </source>
</evidence>
<dbReference type="EMBL" id="CP081303">
    <property type="protein sequence ID" value="QZE14107.1"/>
    <property type="molecule type" value="Genomic_DNA"/>
</dbReference>
<reference evidence="1" key="1">
    <citation type="submission" date="2021-08" db="EMBL/GenBank/DDBJ databases">
        <title>Novel anaerobic bacterium isolated from sea squirt in East Sea, Republic of Korea.</title>
        <authorList>
            <person name="Nguyen T.H."/>
            <person name="Li Z."/>
            <person name="Lee Y.-J."/>
            <person name="Ko J."/>
            <person name="Kim S.-G."/>
        </authorList>
    </citation>
    <scope>NUCLEOTIDE SEQUENCE</scope>
    <source>
        <strain evidence="1">KCTC 25031</strain>
    </source>
</reference>
<gene>
    <name evidence="1" type="ORF">K4L44_16495</name>
</gene>
<organism evidence="1 2">
    <name type="scientific">Halosquirtibacter laminarini</name>
    <dbReference type="NCBI Taxonomy" id="3374600"/>
    <lineage>
        <taxon>Bacteria</taxon>
        <taxon>Pseudomonadati</taxon>
        <taxon>Bacteroidota</taxon>
        <taxon>Bacteroidia</taxon>
        <taxon>Marinilabiliales</taxon>
        <taxon>Prolixibacteraceae</taxon>
        <taxon>Halosquirtibacter</taxon>
    </lineage>
</organism>
<keyword evidence="2" id="KW-1185">Reference proteome</keyword>
<accession>A0AC61NET5</accession>
<protein>
    <submittedName>
        <fullName evidence="1">ABC transporter permease</fullName>
    </submittedName>
</protein>